<dbReference type="PANTHER" id="PTHR38795:SF1">
    <property type="entry name" value="DUF6604 DOMAIN-CONTAINING PROTEIN"/>
    <property type="match status" value="1"/>
</dbReference>
<feature type="domain" description="DUF6604" evidence="2">
    <location>
        <begin position="24"/>
        <end position="247"/>
    </location>
</feature>
<name>A0A9N8DMM1_9STRA</name>
<evidence type="ECO:0000259" key="2">
    <source>
        <dbReference type="Pfam" id="PF20253"/>
    </source>
</evidence>
<dbReference type="InterPro" id="IPR046539">
    <property type="entry name" value="DUF6604"/>
</dbReference>
<reference evidence="3" key="1">
    <citation type="submission" date="2020-06" db="EMBL/GenBank/DDBJ databases">
        <authorList>
            <consortium name="Plant Systems Biology data submission"/>
        </authorList>
    </citation>
    <scope>NUCLEOTIDE SEQUENCE</scope>
    <source>
        <strain evidence="3">D6</strain>
    </source>
</reference>
<protein>
    <recommendedName>
        <fullName evidence="2">DUF6604 domain-containing protein</fullName>
    </recommendedName>
</protein>
<evidence type="ECO:0000313" key="4">
    <source>
        <dbReference type="Proteomes" id="UP001153069"/>
    </source>
</evidence>
<dbReference type="Proteomes" id="UP001153069">
    <property type="component" value="Unassembled WGS sequence"/>
</dbReference>
<feature type="region of interest" description="Disordered" evidence="1">
    <location>
        <begin position="1"/>
        <end position="38"/>
    </location>
</feature>
<feature type="compositionally biased region" description="Basic residues" evidence="1">
    <location>
        <begin position="1"/>
        <end position="10"/>
    </location>
</feature>
<feature type="compositionally biased region" description="Low complexity" evidence="1">
    <location>
        <begin position="11"/>
        <end position="21"/>
    </location>
</feature>
<accession>A0A9N8DMM1</accession>
<proteinExistence type="predicted"/>
<organism evidence="3 4">
    <name type="scientific">Seminavis robusta</name>
    <dbReference type="NCBI Taxonomy" id="568900"/>
    <lineage>
        <taxon>Eukaryota</taxon>
        <taxon>Sar</taxon>
        <taxon>Stramenopiles</taxon>
        <taxon>Ochrophyta</taxon>
        <taxon>Bacillariophyta</taxon>
        <taxon>Bacillariophyceae</taxon>
        <taxon>Bacillariophycidae</taxon>
        <taxon>Naviculales</taxon>
        <taxon>Naviculaceae</taxon>
        <taxon>Seminavis</taxon>
    </lineage>
</organism>
<evidence type="ECO:0000256" key="1">
    <source>
        <dbReference type="SAM" id="MobiDB-lite"/>
    </source>
</evidence>
<comment type="caution">
    <text evidence="3">The sequence shown here is derived from an EMBL/GenBank/DDBJ whole genome shotgun (WGS) entry which is preliminary data.</text>
</comment>
<gene>
    <name evidence="3" type="ORF">SEMRO_244_G097140.1</name>
</gene>
<dbReference type="AlphaFoldDB" id="A0A9N8DMM1"/>
<dbReference type="EMBL" id="CAICTM010000243">
    <property type="protein sequence ID" value="CAB9505803.1"/>
    <property type="molecule type" value="Genomic_DNA"/>
</dbReference>
<feature type="region of interest" description="Disordered" evidence="1">
    <location>
        <begin position="184"/>
        <end position="213"/>
    </location>
</feature>
<sequence>MGRKSNKRGSGKSNKAKSNNDAADKPPAPSADKQPSKAKSLYSIYKYCTDTVIDWGRTTYEKLKGGKLPRAPSLSVVVLECLAYVLERNVPMPDSVLEDLRTAINYRKRVGEFYRSIPSASEESYAQHQWLIVQLELLEQQFANINENKKQPKKKSEKSAKTVSPQNMNEQLGFQLLSLSDEEDEAAEADASSGEKKPRRKVKEEAPTDEELEAEERTFAISLVLTEISEAREDLKELWRQWASKKATGNEDAAAELLGVTACTEYTVYAISKFFDLSTVEYPSFFESFNLQVLAESIRENQETPRELRAGECVTIRKLEKRPELNGKSGKITKELDGRFGVAMFPDDCYEQNAKQPILSIKAENLLRSNNPFICLAQIEKALESFSFDACPPHPEWQGNSQVPPELHKTNLTMLSRCWQFEKALENGDFGGFLQLVVKYILPIWVTFARYCLNSGAADTVLTAYLREFAETRQIRFHLSLAIMVAIDGAFVSAEVDQHSSGRARDLYKEILSKVYQLDTYKRAFEIINRKKLNKAMNCSHYVTYYETTRHYQHTFHPMCLYFPWFSGEMLQSGLRLHLLCGIGFAFKFCQTYTVMIHLYWMLRTQGYLGRINEIEAAFIRVYRQQVWFRGGIPQKGSGTYLKSWQLAIGMNVHGARLLGGQPNARSVGIRAAQAFDRTGHSITEISQLQAILQWKSMPISNRKACYEQIQQIAREEYLYVFTAPLMSACCNLSDLFDSLGKVYANTAQSACLRMLLNFASVSRELNLNDTSVVCFWGLSLADNRALNKDEKKIGLSMLAKSFKDVFEEDPGEDKGIPTLTFNPNDHEVDPSLWGLRGVFHPGFQLVPGGYAYGSFNPTAPT</sequence>
<feature type="region of interest" description="Disordered" evidence="1">
    <location>
        <begin position="146"/>
        <end position="165"/>
    </location>
</feature>
<keyword evidence="4" id="KW-1185">Reference proteome</keyword>
<dbReference type="PANTHER" id="PTHR38795">
    <property type="entry name" value="DUF6604 DOMAIN-CONTAINING PROTEIN"/>
    <property type="match status" value="1"/>
</dbReference>
<evidence type="ECO:0000313" key="3">
    <source>
        <dbReference type="EMBL" id="CAB9505803.1"/>
    </source>
</evidence>
<dbReference type="Pfam" id="PF20253">
    <property type="entry name" value="DUF6604"/>
    <property type="match status" value="1"/>
</dbReference>